<organism evidence="6 7">
    <name type="scientific">Candidatus Schekmanbacteria bacterium RBG_16_38_10</name>
    <dbReference type="NCBI Taxonomy" id="1817879"/>
    <lineage>
        <taxon>Bacteria</taxon>
        <taxon>Candidatus Schekmaniibacteriota</taxon>
    </lineage>
</organism>
<dbReference type="InterPro" id="IPR002376">
    <property type="entry name" value="Formyl_transf_N"/>
</dbReference>
<comment type="similarity">
    <text evidence="4">Belongs to the GART family.</text>
</comment>
<keyword evidence="3 4" id="KW-0658">Purine biosynthesis</keyword>
<dbReference type="GO" id="GO:0005737">
    <property type="term" value="C:cytoplasm"/>
    <property type="evidence" value="ECO:0007669"/>
    <property type="project" value="TreeGrafter"/>
</dbReference>
<evidence type="ECO:0000259" key="5">
    <source>
        <dbReference type="Pfam" id="PF00551"/>
    </source>
</evidence>
<dbReference type="GO" id="GO:0004644">
    <property type="term" value="F:phosphoribosylglycinamide formyltransferase activity"/>
    <property type="evidence" value="ECO:0007669"/>
    <property type="project" value="UniProtKB-UniRule"/>
</dbReference>
<reference evidence="6 7" key="1">
    <citation type="journal article" date="2016" name="Nat. Commun.">
        <title>Thousands of microbial genomes shed light on interconnected biogeochemical processes in an aquifer system.</title>
        <authorList>
            <person name="Anantharaman K."/>
            <person name="Brown C.T."/>
            <person name="Hug L.A."/>
            <person name="Sharon I."/>
            <person name="Castelle C.J."/>
            <person name="Probst A.J."/>
            <person name="Thomas B.C."/>
            <person name="Singh A."/>
            <person name="Wilkins M.J."/>
            <person name="Karaoz U."/>
            <person name="Brodie E.L."/>
            <person name="Williams K.H."/>
            <person name="Hubbard S.S."/>
            <person name="Banfield J.F."/>
        </authorList>
    </citation>
    <scope>NUCLEOTIDE SEQUENCE [LARGE SCALE GENOMIC DNA]</scope>
</reference>
<comment type="pathway">
    <text evidence="1 4">Purine metabolism; IMP biosynthesis via de novo pathway; N(2)-formyl-N(1)-(5-phospho-D-ribosyl)glycinamide from N(1)-(5-phospho-D-ribosyl)glycinamide (10-formyl THF route): step 1/1.</text>
</comment>
<feature type="binding site" evidence="4">
    <location>
        <begin position="14"/>
        <end position="16"/>
    </location>
    <ligand>
        <name>N(1)-(5-phospho-beta-D-ribosyl)glycinamide</name>
        <dbReference type="ChEBI" id="CHEBI:143788"/>
    </ligand>
</feature>
<feature type="domain" description="Formyl transferase N-terminal" evidence="5">
    <location>
        <begin position="5"/>
        <end position="184"/>
    </location>
</feature>
<feature type="binding site" evidence="4">
    <location>
        <position position="67"/>
    </location>
    <ligand>
        <name>(6R)-10-formyltetrahydrofolate</name>
        <dbReference type="ChEBI" id="CHEBI:195366"/>
    </ligand>
</feature>
<comment type="catalytic activity">
    <reaction evidence="4">
        <text>N(1)-(5-phospho-beta-D-ribosyl)glycinamide + (6R)-10-formyltetrahydrofolate = N(2)-formyl-N(1)-(5-phospho-beta-D-ribosyl)glycinamide + (6S)-5,6,7,8-tetrahydrofolate + H(+)</text>
        <dbReference type="Rhea" id="RHEA:15053"/>
        <dbReference type="ChEBI" id="CHEBI:15378"/>
        <dbReference type="ChEBI" id="CHEBI:57453"/>
        <dbReference type="ChEBI" id="CHEBI:143788"/>
        <dbReference type="ChEBI" id="CHEBI:147286"/>
        <dbReference type="ChEBI" id="CHEBI:195366"/>
        <dbReference type="EC" id="2.1.2.2"/>
    </reaction>
</comment>
<feature type="active site" description="Proton donor" evidence="4">
    <location>
        <position position="111"/>
    </location>
</feature>
<keyword evidence="2 4" id="KW-0808">Transferase</keyword>
<dbReference type="PANTHER" id="PTHR43369:SF2">
    <property type="entry name" value="PHOSPHORIBOSYLGLYCINAMIDE FORMYLTRANSFERASE"/>
    <property type="match status" value="1"/>
</dbReference>
<dbReference type="PANTHER" id="PTHR43369">
    <property type="entry name" value="PHOSPHORIBOSYLGLYCINAMIDE FORMYLTRANSFERASE"/>
    <property type="match status" value="1"/>
</dbReference>
<dbReference type="SUPFAM" id="SSF53328">
    <property type="entry name" value="Formyltransferase"/>
    <property type="match status" value="1"/>
</dbReference>
<evidence type="ECO:0000313" key="6">
    <source>
        <dbReference type="EMBL" id="OGL42728.1"/>
    </source>
</evidence>
<proteinExistence type="inferred from homology"/>
<dbReference type="UniPathway" id="UPA00074">
    <property type="reaction ID" value="UER00126"/>
</dbReference>
<evidence type="ECO:0000256" key="1">
    <source>
        <dbReference type="ARBA" id="ARBA00005054"/>
    </source>
</evidence>
<dbReference type="FunFam" id="3.40.50.170:FF:000007">
    <property type="entry name" value="Phosphoribosylglycinamide formyltransferase"/>
    <property type="match status" value="1"/>
</dbReference>
<dbReference type="Gene3D" id="3.40.50.170">
    <property type="entry name" value="Formyl transferase, N-terminal domain"/>
    <property type="match status" value="1"/>
</dbReference>
<feature type="site" description="Raises pKa of active site His" evidence="4">
    <location>
        <position position="147"/>
    </location>
</feature>
<dbReference type="Proteomes" id="UP000178797">
    <property type="component" value="Unassembled WGS sequence"/>
</dbReference>
<evidence type="ECO:0000256" key="3">
    <source>
        <dbReference type="ARBA" id="ARBA00022755"/>
    </source>
</evidence>
<dbReference type="InterPro" id="IPR036477">
    <property type="entry name" value="Formyl_transf_N_sf"/>
</dbReference>
<protein>
    <recommendedName>
        <fullName evidence="4">Phosphoribosylglycinamide formyltransferase</fullName>
        <ecNumber evidence="4">2.1.2.2</ecNumber>
    </recommendedName>
    <alternativeName>
        <fullName evidence="4">5'-phosphoribosylglycinamide transformylase</fullName>
    </alternativeName>
    <alternativeName>
        <fullName evidence="4">GAR transformylase</fullName>
        <shortName evidence="4">GART</shortName>
    </alternativeName>
</protein>
<evidence type="ECO:0000313" key="7">
    <source>
        <dbReference type="Proteomes" id="UP000178797"/>
    </source>
</evidence>
<dbReference type="EC" id="2.1.2.2" evidence="4"/>
<comment type="caution">
    <text evidence="6">The sequence shown here is derived from an EMBL/GenBank/DDBJ whole genome shotgun (WGS) entry which is preliminary data.</text>
</comment>
<dbReference type="HAMAP" id="MF_01930">
    <property type="entry name" value="PurN"/>
    <property type="match status" value="1"/>
</dbReference>
<feature type="binding site" evidence="4">
    <location>
        <begin position="92"/>
        <end position="95"/>
    </location>
    <ligand>
        <name>(6R)-10-formyltetrahydrofolate</name>
        <dbReference type="ChEBI" id="CHEBI:195366"/>
    </ligand>
</feature>
<dbReference type="EMBL" id="MGDE01000258">
    <property type="protein sequence ID" value="OGL42728.1"/>
    <property type="molecule type" value="Genomic_DNA"/>
</dbReference>
<dbReference type="Pfam" id="PF00551">
    <property type="entry name" value="Formyl_trans_N"/>
    <property type="match status" value="1"/>
</dbReference>
<evidence type="ECO:0000256" key="2">
    <source>
        <dbReference type="ARBA" id="ARBA00022679"/>
    </source>
</evidence>
<dbReference type="CDD" id="cd08645">
    <property type="entry name" value="FMT_core_GART"/>
    <property type="match status" value="1"/>
</dbReference>
<dbReference type="AlphaFoldDB" id="A0A1F7RNI6"/>
<feature type="binding site" evidence="4">
    <location>
        <position position="109"/>
    </location>
    <ligand>
        <name>(6R)-10-formyltetrahydrofolate</name>
        <dbReference type="ChEBI" id="CHEBI:195366"/>
    </ligand>
</feature>
<dbReference type="InterPro" id="IPR004607">
    <property type="entry name" value="GART"/>
</dbReference>
<evidence type="ECO:0000256" key="4">
    <source>
        <dbReference type="HAMAP-Rule" id="MF_01930"/>
    </source>
</evidence>
<sequence length="203" mass="22676">MNKIKIGVLVSGRGSNLQSIIDNIENKNIPAEIAIVISNIPGAYALSRAEKNRIKTKIIEHKDFKSREEFEKAIIETLKADKVELVCLAGFMRLLSPFFINTFKHRIMNIHPALLPSFPGTHAQKQAFDYGVKITGCTVHFVDEGTDTGPIILQEAVPVLDSDTDESLSLRILEKEHTLYPKAVKLFAEGKIDVRGRKVIIKN</sequence>
<dbReference type="NCBIfam" id="TIGR00639">
    <property type="entry name" value="PurN"/>
    <property type="match status" value="1"/>
</dbReference>
<name>A0A1F7RNI6_9BACT</name>
<gene>
    <name evidence="4" type="primary">purN</name>
    <name evidence="6" type="ORF">A2W05_09850</name>
</gene>
<accession>A0A1F7RNI6</accession>
<dbReference type="GO" id="GO:0006189">
    <property type="term" value="P:'de novo' IMP biosynthetic process"/>
    <property type="evidence" value="ECO:0007669"/>
    <property type="project" value="UniProtKB-UniRule"/>
</dbReference>
<comment type="function">
    <text evidence="4">Catalyzes the transfer of a formyl group from 10-formyltetrahydrofolate to 5-phospho-ribosyl-glycinamide (GAR), producing 5-phospho-ribosyl-N-formylglycinamide (FGAR) and tetrahydrofolate.</text>
</comment>